<organism evidence="1 2">
    <name type="scientific">Pseudanabaena catenata USMAC16</name>
    <dbReference type="NCBI Taxonomy" id="1855837"/>
    <lineage>
        <taxon>Bacteria</taxon>
        <taxon>Bacillati</taxon>
        <taxon>Cyanobacteriota</taxon>
        <taxon>Cyanophyceae</taxon>
        <taxon>Pseudanabaenales</taxon>
        <taxon>Pseudanabaenaceae</taxon>
        <taxon>Pseudanabaena</taxon>
    </lineage>
</organism>
<proteinExistence type="predicted"/>
<gene>
    <name evidence="1" type="ORF">FEV09_18205</name>
</gene>
<sequence length="56" mass="6545">MLRREAPQHSSGFCFCLKKQTENGGAKRRHSYPWLKLYQILTSIAIAQKTMQDFND</sequence>
<protein>
    <submittedName>
        <fullName evidence="1">Uncharacterized protein</fullName>
    </submittedName>
</protein>
<dbReference type="EMBL" id="VBTY01000190">
    <property type="protein sequence ID" value="MDG3496476.1"/>
    <property type="molecule type" value="Genomic_DNA"/>
</dbReference>
<dbReference type="RefSeq" id="WP_277909279.1">
    <property type="nucleotide sequence ID" value="NZ_VBTY01000190.1"/>
</dbReference>
<name>A0A9X4M9P5_9CYAN</name>
<accession>A0A9X4M9P5</accession>
<comment type="caution">
    <text evidence="1">The sequence shown here is derived from an EMBL/GenBank/DDBJ whole genome shotgun (WGS) entry which is preliminary data.</text>
</comment>
<dbReference type="AlphaFoldDB" id="A0A9X4M9P5"/>
<keyword evidence="2" id="KW-1185">Reference proteome</keyword>
<dbReference type="Proteomes" id="UP001152872">
    <property type="component" value="Unassembled WGS sequence"/>
</dbReference>
<evidence type="ECO:0000313" key="1">
    <source>
        <dbReference type="EMBL" id="MDG3496476.1"/>
    </source>
</evidence>
<evidence type="ECO:0000313" key="2">
    <source>
        <dbReference type="Proteomes" id="UP001152872"/>
    </source>
</evidence>
<reference evidence="1" key="1">
    <citation type="submission" date="2019-05" db="EMBL/GenBank/DDBJ databases">
        <title>Whole genome sequencing of Pseudanabaena catenata USMAC16.</title>
        <authorList>
            <person name="Khan Z."/>
            <person name="Omar W.M."/>
            <person name="Convey P."/>
            <person name="Merican F."/>
            <person name="Najimudin N."/>
        </authorList>
    </citation>
    <scope>NUCLEOTIDE SEQUENCE</scope>
    <source>
        <strain evidence="1">USMAC16</strain>
    </source>
</reference>